<evidence type="ECO:0000259" key="2">
    <source>
        <dbReference type="Pfam" id="PF20269"/>
    </source>
</evidence>
<evidence type="ECO:0008006" key="6">
    <source>
        <dbReference type="Google" id="ProtNLM"/>
    </source>
</evidence>
<feature type="region of interest" description="Disordered" evidence="1">
    <location>
        <begin position="322"/>
        <end position="348"/>
    </location>
</feature>
<dbReference type="Proteomes" id="UP001500620">
    <property type="component" value="Unassembled WGS sequence"/>
</dbReference>
<dbReference type="InterPro" id="IPR046922">
    <property type="entry name" value="CATRA-N"/>
</dbReference>
<evidence type="ECO:0000313" key="5">
    <source>
        <dbReference type="Proteomes" id="UP001500620"/>
    </source>
</evidence>
<dbReference type="InterPro" id="IPR046923">
    <property type="entry name" value="CATRA-C"/>
</dbReference>
<gene>
    <name evidence="4" type="ORF">GCM10022255_080160</name>
</gene>
<name>A0ABP8DLE1_9ACTN</name>
<feature type="compositionally biased region" description="Pro residues" evidence="1">
    <location>
        <begin position="338"/>
        <end position="348"/>
    </location>
</feature>
<evidence type="ECO:0000256" key="1">
    <source>
        <dbReference type="SAM" id="MobiDB-lite"/>
    </source>
</evidence>
<dbReference type="EMBL" id="BAABAT010000032">
    <property type="protein sequence ID" value="GAA4258654.1"/>
    <property type="molecule type" value="Genomic_DNA"/>
</dbReference>
<feature type="domain" description="CASPASE and TPR Repeat-Associated C-terminal" evidence="3">
    <location>
        <begin position="208"/>
        <end position="327"/>
    </location>
</feature>
<proteinExistence type="predicted"/>
<dbReference type="NCBIfam" id="NF038357">
    <property type="entry name" value="BN6_48550_fam"/>
    <property type="match status" value="1"/>
</dbReference>
<sequence>MLVEHELVAHVFAPLTGPQAAPALERLAGIWSACREELGMTRGIAEAGLGARWPGDVHDAVEGPLAALQDPAADHQAILRRERDALNLSLVMATPLPSSTSAPPTWQQLASRWRLLTAGDPAPLLGAVTIFQAKSEDPPAADVRADLPAAAADARAWWARSVEADGFTLWETTPRGFDAARRLVVVARPGEDADLSRFTWSGGDTALPPLGRYLLHASWLRYLARVRGDGSQLLRLREDTAAQLDRLADHLRDASSPRDSAPALTAGAATLTDTLERLRLLTRAVEITRANLTAYLDPPLPTDAALSEWLTHQLSDDAEPLAAAHERSDRLRALASSSPPPAAAAPPPSASIQHCLVFGVDVIGYSARPAPEQDAVQSRVAALVDRVLERVGVRPADADHQPSGDGMMVVLPPALELHRVLPALLHGWRAALAADNASHPGHRIRMRLSATAGPIARASMGFSGGTIVEAGRLLDSPPLRAAAGSRPDADVVTVISDRLFRDVVAEGHPGLHAAEFSACEVENKTYRATAWLWSGPG</sequence>
<dbReference type="RefSeq" id="WP_345135601.1">
    <property type="nucleotide sequence ID" value="NZ_BAABAT010000032.1"/>
</dbReference>
<protein>
    <recommendedName>
        <fullName evidence="6">Guanylate cyclase domain-containing protein</fullName>
    </recommendedName>
</protein>
<reference evidence="5" key="1">
    <citation type="journal article" date="2019" name="Int. J. Syst. Evol. Microbiol.">
        <title>The Global Catalogue of Microorganisms (GCM) 10K type strain sequencing project: providing services to taxonomists for standard genome sequencing and annotation.</title>
        <authorList>
            <consortium name="The Broad Institute Genomics Platform"/>
            <consortium name="The Broad Institute Genome Sequencing Center for Infectious Disease"/>
            <person name="Wu L."/>
            <person name="Ma J."/>
        </authorList>
    </citation>
    <scope>NUCLEOTIDE SEQUENCE [LARGE SCALE GENOMIC DNA]</scope>
    <source>
        <strain evidence="5">JCM 17441</strain>
    </source>
</reference>
<feature type="domain" description="CASPASE and TPR Repeat-Associated N-terminal" evidence="2">
    <location>
        <begin position="6"/>
        <end position="203"/>
    </location>
</feature>
<evidence type="ECO:0000259" key="3">
    <source>
        <dbReference type="Pfam" id="PF20270"/>
    </source>
</evidence>
<keyword evidence="5" id="KW-1185">Reference proteome</keyword>
<dbReference type="Pfam" id="PF20270">
    <property type="entry name" value="CATRA-C"/>
    <property type="match status" value="1"/>
</dbReference>
<dbReference type="Pfam" id="PF20269">
    <property type="entry name" value="CATRA-N"/>
    <property type="match status" value="1"/>
</dbReference>
<organism evidence="4 5">
    <name type="scientific">Dactylosporangium darangshiense</name>
    <dbReference type="NCBI Taxonomy" id="579108"/>
    <lineage>
        <taxon>Bacteria</taxon>
        <taxon>Bacillati</taxon>
        <taxon>Actinomycetota</taxon>
        <taxon>Actinomycetes</taxon>
        <taxon>Micromonosporales</taxon>
        <taxon>Micromonosporaceae</taxon>
        <taxon>Dactylosporangium</taxon>
    </lineage>
</organism>
<evidence type="ECO:0000313" key="4">
    <source>
        <dbReference type="EMBL" id="GAA4258654.1"/>
    </source>
</evidence>
<comment type="caution">
    <text evidence="4">The sequence shown here is derived from an EMBL/GenBank/DDBJ whole genome shotgun (WGS) entry which is preliminary data.</text>
</comment>
<accession>A0ABP8DLE1</accession>